<evidence type="ECO:0000313" key="2">
    <source>
        <dbReference type="EMBL" id="SEI18836.1"/>
    </source>
</evidence>
<proteinExistence type="predicted"/>
<evidence type="ECO:0000313" key="5">
    <source>
        <dbReference type="Proteomes" id="UP000198939"/>
    </source>
</evidence>
<keyword evidence="5" id="KW-1185">Reference proteome</keyword>
<accession>A0A1H8VGR4</accession>
<evidence type="ECO:0000313" key="4">
    <source>
        <dbReference type="Proteomes" id="UP000183063"/>
    </source>
</evidence>
<reference evidence="4" key="2">
    <citation type="submission" date="2016-10" db="EMBL/GenBank/DDBJ databases">
        <authorList>
            <person name="Wibberg D."/>
        </authorList>
    </citation>
    <scope>NUCLEOTIDE SEQUENCE [LARGE SCALE GENOMIC DNA]</scope>
</reference>
<reference evidence="3 5" key="1">
    <citation type="submission" date="2016-10" db="EMBL/GenBank/DDBJ databases">
        <authorList>
            <person name="Varghese N."/>
            <person name="Submissions S."/>
        </authorList>
    </citation>
    <scope>NUCLEOTIDE SEQUENCE [LARGE SCALE GENOMIC DNA]</scope>
    <source>
        <strain evidence="3 5">CGMCC 1.7071</strain>
    </source>
</reference>
<evidence type="ECO:0000313" key="3">
    <source>
        <dbReference type="EMBL" id="SEP14483.1"/>
    </source>
</evidence>
<name>A0A1H8VGR4_9HYPH</name>
<sequence>MAWIWHVRDAALIKQRPQLADTILVTRTLEGLTFRCWIEATAPAASAGGSAVVKMKPMRRNENLTQSTSSSDDRRRGRLVNVRVGRKRSLADDCFRAQWDTNFGPSVAF</sequence>
<protein>
    <submittedName>
        <fullName evidence="2">Uncharacterized protein</fullName>
    </submittedName>
</protein>
<organism evidence="2 4">
    <name type="scientific">Rhizobium tibeticum</name>
    <dbReference type="NCBI Taxonomy" id="501024"/>
    <lineage>
        <taxon>Bacteria</taxon>
        <taxon>Pseudomonadati</taxon>
        <taxon>Pseudomonadota</taxon>
        <taxon>Alphaproteobacteria</taxon>
        <taxon>Hyphomicrobiales</taxon>
        <taxon>Rhizobiaceae</taxon>
        <taxon>Rhizobium/Agrobacterium group</taxon>
        <taxon>Rhizobium</taxon>
    </lineage>
</organism>
<dbReference type="EMBL" id="FOCV01000042">
    <property type="protein sequence ID" value="SEP14483.1"/>
    <property type="molecule type" value="Genomic_DNA"/>
</dbReference>
<evidence type="ECO:0000256" key="1">
    <source>
        <dbReference type="SAM" id="MobiDB-lite"/>
    </source>
</evidence>
<dbReference type="Proteomes" id="UP000198939">
    <property type="component" value="Unassembled WGS sequence"/>
</dbReference>
<dbReference type="EMBL" id="FNXB01000053">
    <property type="protein sequence ID" value="SEI18836.1"/>
    <property type="molecule type" value="Genomic_DNA"/>
</dbReference>
<reference evidence="2" key="3">
    <citation type="submission" date="2016-10" db="EMBL/GenBank/DDBJ databases">
        <authorList>
            <person name="de Groot N.N."/>
        </authorList>
    </citation>
    <scope>NUCLEOTIDE SEQUENCE [LARGE SCALE GENOMIC DNA]</scope>
    <source>
        <strain evidence="2">CCBAU85039</strain>
    </source>
</reference>
<feature type="region of interest" description="Disordered" evidence="1">
    <location>
        <begin position="49"/>
        <end position="78"/>
    </location>
</feature>
<dbReference type="AlphaFoldDB" id="A0A1H8VGR4"/>
<dbReference type="Proteomes" id="UP000183063">
    <property type="component" value="Unassembled WGS sequence"/>
</dbReference>
<gene>
    <name evidence="2" type="ORF">RTCCBAU85039_6022</name>
    <name evidence="3" type="ORF">SAMN05216228_104231</name>
</gene>